<dbReference type="Proteomes" id="UP000077885">
    <property type="component" value="Unassembled WGS sequence"/>
</dbReference>
<comment type="caution">
    <text evidence="1">The sequence shown here is derived from an EMBL/GenBank/DDBJ whole genome shotgun (WGS) entry which is preliminary data.</text>
</comment>
<dbReference type="EMBL" id="LXSL01000014">
    <property type="protein sequence ID" value="OAM29371.1"/>
    <property type="molecule type" value="Genomic_DNA"/>
</dbReference>
<dbReference type="STRING" id="1795827.A7P95_03945"/>
<name>A0A1A9RXB6_9NEIS</name>
<evidence type="ECO:0000313" key="1">
    <source>
        <dbReference type="EMBL" id="OAM29371.1"/>
    </source>
</evidence>
<keyword evidence="2" id="KW-1185">Reference proteome</keyword>
<proteinExistence type="predicted"/>
<sequence length="88" mass="10220">MGLPERMEGYLKRKGYLKFQPNRRVCAEHTHAVWAYSPPRAWLRHTPYRQPTLAGFELIKGYLKNKFQVAFTMLGERNYPLGASPPAI</sequence>
<organism evidence="1 2">
    <name type="scientific">Eikenella longinqua</name>
    <dbReference type="NCBI Taxonomy" id="1795827"/>
    <lineage>
        <taxon>Bacteria</taxon>
        <taxon>Pseudomonadati</taxon>
        <taxon>Pseudomonadota</taxon>
        <taxon>Betaproteobacteria</taxon>
        <taxon>Neisseriales</taxon>
        <taxon>Neisseriaceae</taxon>
        <taxon>Eikenella</taxon>
    </lineage>
</organism>
<dbReference type="AlphaFoldDB" id="A0A1A9RXB6"/>
<gene>
    <name evidence="1" type="ORF">A7P95_03945</name>
</gene>
<accession>A0A1A9RXB6</accession>
<protein>
    <submittedName>
        <fullName evidence="1">Uncharacterized protein</fullName>
    </submittedName>
</protein>
<evidence type="ECO:0000313" key="2">
    <source>
        <dbReference type="Proteomes" id="UP000077885"/>
    </source>
</evidence>
<reference evidence="2" key="1">
    <citation type="submission" date="2016-05" db="EMBL/GenBank/DDBJ databases">
        <title>Draft genome of Corynebacterium afermentans subsp. afermentans LCDC 88199T.</title>
        <authorList>
            <person name="Bernier A.-M."/>
            <person name="Bernard K."/>
        </authorList>
    </citation>
    <scope>NUCLEOTIDE SEQUENCE [LARGE SCALE GENOMIC DNA]</scope>
    <source>
        <strain evidence="2">NML02-A-017</strain>
    </source>
</reference>